<sequence>MAVRIRKSVLIISLILLVIVGGICTHFGIRRFYRQHYPTPYAEIVTKYAAEYEIDPLFVYAVIKTESDFDPNAVSEADARGLTQVAETTFDWIKGKLQEEDTVFSDLFDPEVSIRYGTYFLHYLYEEFGSYEMAAAAYHAGRGAVNEWVDDPSLSYDGESLHTIPSEKTAHYVNKVMQAYEKYTSLYPDGILPADQK</sequence>
<feature type="transmembrane region" description="Helical" evidence="1">
    <location>
        <begin position="9"/>
        <end position="29"/>
    </location>
</feature>
<evidence type="ECO:0000259" key="2">
    <source>
        <dbReference type="Pfam" id="PF01464"/>
    </source>
</evidence>
<dbReference type="CDD" id="cd16896">
    <property type="entry name" value="LT_Slt70-like"/>
    <property type="match status" value="1"/>
</dbReference>
<reference evidence="3" key="2">
    <citation type="journal article" date="2021" name="Sci. Rep.">
        <title>The distribution of antibiotic resistance genes in chicken gut microbiota commensals.</title>
        <authorList>
            <person name="Juricova H."/>
            <person name="Matiasovicova J."/>
            <person name="Kubasova T."/>
            <person name="Cejkova D."/>
            <person name="Rychlik I."/>
        </authorList>
    </citation>
    <scope>NUCLEOTIDE SEQUENCE</scope>
    <source>
        <strain evidence="3">An559</strain>
    </source>
</reference>
<dbReference type="AlphaFoldDB" id="A0A938XA63"/>
<dbReference type="RefSeq" id="WP_204447423.1">
    <property type="nucleotide sequence ID" value="NZ_JACJKY010000017.1"/>
</dbReference>
<dbReference type="Proteomes" id="UP000774750">
    <property type="component" value="Unassembled WGS sequence"/>
</dbReference>
<dbReference type="PANTHER" id="PTHR37423">
    <property type="entry name" value="SOLUBLE LYTIC MUREIN TRANSGLYCOSYLASE-RELATED"/>
    <property type="match status" value="1"/>
</dbReference>
<keyword evidence="4" id="KW-1185">Reference proteome</keyword>
<comment type="caution">
    <text evidence="3">The sequence shown here is derived from an EMBL/GenBank/DDBJ whole genome shotgun (WGS) entry which is preliminary data.</text>
</comment>
<dbReference type="Pfam" id="PF01464">
    <property type="entry name" value="SLT"/>
    <property type="match status" value="1"/>
</dbReference>
<proteinExistence type="predicted"/>
<dbReference type="Gene3D" id="1.10.530.10">
    <property type="match status" value="1"/>
</dbReference>
<gene>
    <name evidence="3" type="ORF">H6A12_09835</name>
</gene>
<evidence type="ECO:0000313" key="3">
    <source>
        <dbReference type="EMBL" id="MBM6921454.1"/>
    </source>
</evidence>
<feature type="domain" description="Transglycosylase SLT" evidence="2">
    <location>
        <begin position="45"/>
        <end position="150"/>
    </location>
</feature>
<accession>A0A938XA63</accession>
<dbReference type="SUPFAM" id="SSF53955">
    <property type="entry name" value="Lysozyme-like"/>
    <property type="match status" value="1"/>
</dbReference>
<evidence type="ECO:0000256" key="1">
    <source>
        <dbReference type="SAM" id="Phobius"/>
    </source>
</evidence>
<protein>
    <submittedName>
        <fullName evidence="3">Lytic transglycosylase domain-containing protein</fullName>
    </submittedName>
</protein>
<evidence type="ECO:0000313" key="4">
    <source>
        <dbReference type="Proteomes" id="UP000774750"/>
    </source>
</evidence>
<organism evidence="3 4">
    <name type="scientific">Merdimmobilis hominis</name>
    <dbReference type="NCBI Taxonomy" id="2897707"/>
    <lineage>
        <taxon>Bacteria</taxon>
        <taxon>Bacillati</taxon>
        <taxon>Bacillota</taxon>
        <taxon>Clostridia</taxon>
        <taxon>Eubacteriales</taxon>
        <taxon>Oscillospiraceae</taxon>
        <taxon>Merdimmobilis</taxon>
    </lineage>
</organism>
<keyword evidence="1" id="KW-0812">Transmembrane</keyword>
<dbReference type="EMBL" id="JACJKY010000017">
    <property type="protein sequence ID" value="MBM6921454.1"/>
    <property type="molecule type" value="Genomic_DNA"/>
</dbReference>
<keyword evidence="1" id="KW-1133">Transmembrane helix</keyword>
<dbReference type="InterPro" id="IPR008258">
    <property type="entry name" value="Transglycosylase_SLT_dom_1"/>
</dbReference>
<dbReference type="PANTHER" id="PTHR37423:SF2">
    <property type="entry name" value="MEMBRANE-BOUND LYTIC MUREIN TRANSGLYCOSYLASE C"/>
    <property type="match status" value="1"/>
</dbReference>
<reference evidence="3" key="1">
    <citation type="submission" date="2020-08" db="EMBL/GenBank/DDBJ databases">
        <authorList>
            <person name="Cejkova D."/>
            <person name="Kubasova T."/>
            <person name="Jahodarova E."/>
            <person name="Rychlik I."/>
        </authorList>
    </citation>
    <scope>NUCLEOTIDE SEQUENCE</scope>
    <source>
        <strain evidence="3">An559</strain>
    </source>
</reference>
<dbReference type="InterPro" id="IPR023346">
    <property type="entry name" value="Lysozyme-like_dom_sf"/>
</dbReference>
<name>A0A938XA63_9FIRM</name>
<keyword evidence="1" id="KW-0472">Membrane</keyword>